<comment type="similarity">
    <text evidence="1">Belongs to the universal ribosomal protein uS10 family.</text>
</comment>
<evidence type="ECO:0000256" key="2">
    <source>
        <dbReference type="ARBA" id="ARBA00022980"/>
    </source>
</evidence>
<comment type="caution">
    <text evidence="6">The sequence shown here is derived from an EMBL/GenBank/DDBJ whole genome shotgun (WGS) entry which is preliminary data.</text>
</comment>
<dbReference type="InterPro" id="IPR027486">
    <property type="entry name" value="Ribosomal_uS10_dom"/>
</dbReference>
<dbReference type="RefSeq" id="XP_064771412.1">
    <property type="nucleotide sequence ID" value="XM_064911850.1"/>
</dbReference>
<evidence type="ECO:0000256" key="4">
    <source>
        <dbReference type="SAM" id="MobiDB-lite"/>
    </source>
</evidence>
<name>A0ABR1FEU5_9ASCO</name>
<keyword evidence="3" id="KW-0687">Ribonucleoprotein</keyword>
<evidence type="ECO:0000256" key="1">
    <source>
        <dbReference type="ARBA" id="ARBA00007102"/>
    </source>
</evidence>
<keyword evidence="2" id="KW-0689">Ribosomal protein</keyword>
<dbReference type="InterPro" id="IPR001848">
    <property type="entry name" value="Ribosomal_uS10"/>
</dbReference>
<evidence type="ECO:0000259" key="5">
    <source>
        <dbReference type="SMART" id="SM01403"/>
    </source>
</evidence>
<accession>A0ABR1FEU5</accession>
<dbReference type="PANTHER" id="PTHR11700">
    <property type="entry name" value="30S RIBOSOMAL PROTEIN S10 FAMILY MEMBER"/>
    <property type="match status" value="1"/>
</dbReference>
<evidence type="ECO:0000313" key="7">
    <source>
        <dbReference type="Proteomes" id="UP001498771"/>
    </source>
</evidence>
<evidence type="ECO:0000256" key="3">
    <source>
        <dbReference type="ARBA" id="ARBA00023274"/>
    </source>
</evidence>
<dbReference type="Proteomes" id="UP001498771">
    <property type="component" value="Unassembled WGS sequence"/>
</dbReference>
<protein>
    <recommendedName>
        <fullName evidence="5">Small ribosomal subunit protein uS10 domain-containing protein</fullName>
    </recommendedName>
</protein>
<feature type="domain" description="Small ribosomal subunit protein uS10" evidence="5">
    <location>
        <begin position="108"/>
        <end position="204"/>
    </location>
</feature>
<sequence>MRPLSLRFLRTPAAAVRQGVFAPRTMARCNSTEAGVIHSYDEEVGRPTALPEFPDERLTYVDPKTGETHLTSSLKLYERTERPLPMNVELLHYAPIQHERTHNIKVCDLVLYSHALSQADFFADFVMRAGFYLKMPMKTIPLPKKLERITVATSPFAQTKSKQNYERVTHKRLVKIYDSDEAAVELLLGFLRKNELAGVAMKANLFVNEALEDFDIEAEVAKAKEAREKAEQKPAWKSRLQRRAVRRAAASKAAASKAA</sequence>
<dbReference type="Pfam" id="PF00338">
    <property type="entry name" value="Ribosomal_S10"/>
    <property type="match status" value="1"/>
</dbReference>
<dbReference type="EMBL" id="JBBJBU010000001">
    <property type="protein sequence ID" value="KAK7208379.1"/>
    <property type="molecule type" value="Genomic_DNA"/>
</dbReference>
<dbReference type="PRINTS" id="PR00971">
    <property type="entry name" value="RIBOSOMALS10"/>
</dbReference>
<proteinExistence type="inferred from homology"/>
<keyword evidence="7" id="KW-1185">Reference proteome</keyword>
<dbReference type="GeneID" id="90037362"/>
<organism evidence="6 7">
    <name type="scientific">Myxozyma melibiosi</name>
    <dbReference type="NCBI Taxonomy" id="54550"/>
    <lineage>
        <taxon>Eukaryota</taxon>
        <taxon>Fungi</taxon>
        <taxon>Dikarya</taxon>
        <taxon>Ascomycota</taxon>
        <taxon>Saccharomycotina</taxon>
        <taxon>Lipomycetes</taxon>
        <taxon>Lipomycetales</taxon>
        <taxon>Lipomycetaceae</taxon>
        <taxon>Myxozyma</taxon>
    </lineage>
</organism>
<feature type="region of interest" description="Disordered" evidence="4">
    <location>
        <begin position="226"/>
        <end position="259"/>
    </location>
</feature>
<dbReference type="InterPro" id="IPR036838">
    <property type="entry name" value="Ribosomal_uS10_dom_sf"/>
</dbReference>
<reference evidence="6 7" key="1">
    <citation type="submission" date="2024-03" db="EMBL/GenBank/DDBJ databases">
        <title>Genome-scale model development and genomic sequencing of the oleaginous clade Lipomyces.</title>
        <authorList>
            <consortium name="Lawrence Berkeley National Laboratory"/>
            <person name="Czajka J.J."/>
            <person name="Han Y."/>
            <person name="Kim J."/>
            <person name="Mondo S.J."/>
            <person name="Hofstad B.A."/>
            <person name="Robles A."/>
            <person name="Haridas S."/>
            <person name="Riley R."/>
            <person name="LaButti K."/>
            <person name="Pangilinan J."/>
            <person name="Andreopoulos W."/>
            <person name="Lipzen A."/>
            <person name="Yan J."/>
            <person name="Wang M."/>
            <person name="Ng V."/>
            <person name="Grigoriev I.V."/>
            <person name="Spatafora J.W."/>
            <person name="Magnuson J.K."/>
            <person name="Baker S.E."/>
            <person name="Pomraning K.R."/>
        </authorList>
    </citation>
    <scope>NUCLEOTIDE SEQUENCE [LARGE SCALE GENOMIC DNA]</scope>
    <source>
        <strain evidence="6 7">Phaff 52-87</strain>
    </source>
</reference>
<evidence type="ECO:0000313" key="6">
    <source>
        <dbReference type="EMBL" id="KAK7208379.1"/>
    </source>
</evidence>
<dbReference type="SUPFAM" id="SSF54999">
    <property type="entry name" value="Ribosomal protein S10"/>
    <property type="match status" value="1"/>
</dbReference>
<dbReference type="Gene3D" id="3.30.70.600">
    <property type="entry name" value="Ribosomal protein S10 domain"/>
    <property type="match status" value="1"/>
</dbReference>
<gene>
    <name evidence="6" type="ORF">BZA70DRAFT_273569</name>
</gene>
<dbReference type="SMART" id="SM01403">
    <property type="entry name" value="Ribosomal_S10"/>
    <property type="match status" value="1"/>
</dbReference>
<feature type="compositionally biased region" description="Low complexity" evidence="4">
    <location>
        <begin position="247"/>
        <end position="259"/>
    </location>
</feature>